<evidence type="ECO:0000313" key="14">
    <source>
        <dbReference type="Proteomes" id="UP000008915"/>
    </source>
</evidence>
<feature type="transmembrane region" description="Helical" evidence="11">
    <location>
        <begin position="274"/>
        <end position="294"/>
    </location>
</feature>
<evidence type="ECO:0000256" key="6">
    <source>
        <dbReference type="ARBA" id="ARBA00023136"/>
    </source>
</evidence>
<feature type="domain" description="Glycosyltransferase 2-like" evidence="12">
    <location>
        <begin position="39"/>
        <end position="211"/>
    </location>
</feature>
<feature type="transmembrane region" description="Helical" evidence="11">
    <location>
        <begin position="300"/>
        <end position="319"/>
    </location>
</feature>
<dbReference type="STRING" id="644966.Tmar_1501"/>
<sequence length="374" mass="41799">MHIERGARHRSLGRSPQNQAIRRLAYEPIGHRPHWPRVSIVVPAHNEEASLEPAVRSLMAQDYPDLEIVLVDDRSEDRTGAIMDRLARRDPRLRVIHVRDLPPGWMGKNHAMWVGAQAATGEWFLFTDADVHMHPDTVRRAVEYALRHGLDHLTVAPLLTVRGLVLSAWVGLFTLLFIASERPHRVRDPRSRHGVGIGAFNLIRREVYDAIGTHRAIALRPDDDRQLGRRVKRHGYAQEMLVGGELIRVAWYRTVGEALRGMEKHALAGMDYRWTKAVAGVALVALATLFPWAALFLGDAWIACSSAGAIVAIAAGYLLSNPPHLWRGLLVLPVGAAMLVYGLARALLLTAIRGGVHWGSRFFSLDQLKQNRSM</sequence>
<keyword evidence="3" id="KW-0328">Glycosyltransferase</keyword>
<dbReference type="SUPFAM" id="SSF53448">
    <property type="entry name" value="Nucleotide-diphospho-sugar transferases"/>
    <property type="match status" value="1"/>
</dbReference>
<feature type="transmembrane region" description="Helical" evidence="11">
    <location>
        <begin position="331"/>
        <end position="352"/>
    </location>
</feature>
<dbReference type="Proteomes" id="UP000008915">
    <property type="component" value="Chromosome"/>
</dbReference>
<keyword evidence="14" id="KW-1185">Reference proteome</keyword>
<evidence type="ECO:0000313" key="13">
    <source>
        <dbReference type="EMBL" id="ADU51612.1"/>
    </source>
</evidence>
<dbReference type="GO" id="GO:0016117">
    <property type="term" value="P:carotenoid biosynthetic process"/>
    <property type="evidence" value="ECO:0007669"/>
    <property type="project" value="UniProtKB-KW"/>
</dbReference>
<keyword evidence="11" id="KW-1133">Transmembrane helix</keyword>
<reference evidence="13 14" key="1">
    <citation type="journal article" date="2010" name="Stand. Genomic Sci.">
        <title>Complete genome sequence of Thermaerobacter marianensis type strain (7p75a).</title>
        <authorList>
            <person name="Han C."/>
            <person name="Gu W."/>
            <person name="Zhang X."/>
            <person name="Lapidus A."/>
            <person name="Nolan M."/>
            <person name="Copeland A."/>
            <person name="Lucas S."/>
            <person name="Del Rio T.G."/>
            <person name="Tice H."/>
            <person name="Cheng J.F."/>
            <person name="Tapia R."/>
            <person name="Goodwin L."/>
            <person name="Pitluck S."/>
            <person name="Pagani I."/>
            <person name="Ivanova N."/>
            <person name="Mavromatis K."/>
            <person name="Mikhailova N."/>
            <person name="Pati A."/>
            <person name="Chen A."/>
            <person name="Palaniappan K."/>
            <person name="Land M."/>
            <person name="Hauser L."/>
            <person name="Chang Y.J."/>
            <person name="Jeffries C.D."/>
            <person name="Schneider S."/>
            <person name="Rohde M."/>
            <person name="Goker M."/>
            <person name="Pukall R."/>
            <person name="Woyke T."/>
            <person name="Bristow J."/>
            <person name="Eisen J.A."/>
            <person name="Markowitz V."/>
            <person name="Hugenholtz P."/>
            <person name="Kyrpides N.C."/>
            <person name="Klenk H.P."/>
            <person name="Detter J.C."/>
        </authorList>
    </citation>
    <scope>NUCLEOTIDE SEQUENCE [LARGE SCALE GENOMIC DNA]</scope>
    <source>
        <strain evidence="14">ATCC 700841 / DSM 12885 / JCM 10246 / 7p75a</strain>
    </source>
</reference>
<keyword evidence="2" id="KW-1003">Cell membrane</keyword>
<evidence type="ECO:0000256" key="2">
    <source>
        <dbReference type="ARBA" id="ARBA00022475"/>
    </source>
</evidence>
<evidence type="ECO:0000256" key="4">
    <source>
        <dbReference type="ARBA" id="ARBA00022679"/>
    </source>
</evidence>
<gene>
    <name evidence="13" type="ordered locus">Tmar_1501</name>
</gene>
<reference evidence="14" key="2">
    <citation type="journal article" date="2010" name="Stand. Genomic Sci.">
        <title>Complete genome sequence of Thermaerobacter marianensis type strain (7p75aT).</title>
        <authorList>
            <person name="Han C."/>
            <person name="Gu W."/>
            <person name="Zhang X."/>
            <person name="Lapidus A."/>
            <person name="Nolan M."/>
            <person name="Copeland A."/>
            <person name="Lucas S."/>
            <person name="Glavina Del Rio T."/>
            <person name="Tice H."/>
            <person name="Cheng J."/>
            <person name="Tapia R."/>
            <person name="Goodwin L."/>
            <person name="Pitluck S."/>
            <person name="Pagani I."/>
            <person name="Ivanova N."/>
            <person name="Mavromatis K."/>
            <person name="Mikhailova N."/>
            <person name="Pati A."/>
            <person name="Chen A."/>
            <person name="Palaniappan K."/>
            <person name="Land M."/>
            <person name="Hauser L."/>
            <person name="Chang Y."/>
            <person name="Jeffries C."/>
            <person name="Schneider S."/>
            <person name="Rohde M."/>
            <person name="Goker M."/>
            <person name="Pukall R."/>
            <person name="Woyke T."/>
            <person name="Bristow J."/>
            <person name="Eisen J."/>
            <person name="Markowitz V."/>
            <person name="Hugenholtz P."/>
            <person name="Kyrpides N."/>
            <person name="Klenk H."/>
            <person name="Detter J."/>
        </authorList>
    </citation>
    <scope>NUCLEOTIDE SEQUENCE [LARGE SCALE GENOMIC DNA]</scope>
    <source>
        <strain evidence="14">ATCC 700841 / DSM 12885 / JCM 10246 / 7p75a</strain>
    </source>
</reference>
<feature type="transmembrane region" description="Helical" evidence="11">
    <location>
        <begin position="159"/>
        <end position="180"/>
    </location>
</feature>
<comment type="subcellular location">
    <subcellularLocation>
        <location evidence="1">Cell membrane</location>
    </subcellularLocation>
</comment>
<comment type="function">
    <text evidence="7">Catalyzes the glycosylation of 4,4'-diaponeurosporenoate, i.e. the esterification of glucose at the C1'' position with the carboxyl group of 4,4'-diaponeurosporenic acid, to form glycosyl-4,4'-diaponeurosporenoate. This is a step in the biosynthesis of staphyloxanthin, an orange pigment present in most staphylococci strains.</text>
</comment>
<keyword evidence="11" id="KW-0812">Transmembrane</keyword>
<accession>E6SGG0</accession>
<dbReference type="EMBL" id="CP002344">
    <property type="protein sequence ID" value="ADU51612.1"/>
    <property type="molecule type" value="Genomic_DNA"/>
</dbReference>
<evidence type="ECO:0000256" key="10">
    <source>
        <dbReference type="ARBA" id="ARBA00040345"/>
    </source>
</evidence>
<dbReference type="InterPro" id="IPR029044">
    <property type="entry name" value="Nucleotide-diphossugar_trans"/>
</dbReference>
<proteinExistence type="inferred from homology"/>
<keyword evidence="4 13" id="KW-0808">Transferase</keyword>
<dbReference type="KEGG" id="tmr:Tmar_1501"/>
<keyword evidence="6 11" id="KW-0472">Membrane</keyword>
<evidence type="ECO:0000259" key="12">
    <source>
        <dbReference type="Pfam" id="PF00535"/>
    </source>
</evidence>
<name>E6SGG0_THEM7</name>
<comment type="pathway">
    <text evidence="8">Carotenoid biosynthesis; staphyloxanthin biosynthesis; staphyloxanthin from farnesyl diphosphate: step 4/5.</text>
</comment>
<evidence type="ECO:0000256" key="9">
    <source>
        <dbReference type="ARBA" id="ARBA00038120"/>
    </source>
</evidence>
<evidence type="ECO:0000256" key="5">
    <source>
        <dbReference type="ARBA" id="ARBA00022746"/>
    </source>
</evidence>
<comment type="similarity">
    <text evidence="9">Belongs to the glycosyltransferase 2 family. CrtQ subfamily.</text>
</comment>
<dbReference type="AlphaFoldDB" id="E6SGG0"/>
<dbReference type="HOGENOM" id="CLU_038143_0_0_9"/>
<protein>
    <recommendedName>
        <fullName evidence="10">4,4'-diaponeurosporenoate glycosyltransferase</fullName>
    </recommendedName>
</protein>
<dbReference type="InterPro" id="IPR001173">
    <property type="entry name" value="Glyco_trans_2-like"/>
</dbReference>
<dbReference type="Pfam" id="PF00535">
    <property type="entry name" value="Glycos_transf_2"/>
    <property type="match status" value="1"/>
</dbReference>
<evidence type="ECO:0000256" key="1">
    <source>
        <dbReference type="ARBA" id="ARBA00004236"/>
    </source>
</evidence>
<organism evidence="13 14">
    <name type="scientific">Thermaerobacter marianensis (strain ATCC 700841 / DSM 12885 / JCM 10246 / 7p75a)</name>
    <dbReference type="NCBI Taxonomy" id="644966"/>
    <lineage>
        <taxon>Bacteria</taxon>
        <taxon>Bacillati</taxon>
        <taxon>Bacillota</taxon>
        <taxon>Clostridia</taxon>
        <taxon>Eubacteriales</taxon>
        <taxon>Clostridiales Family XVII. Incertae Sedis</taxon>
        <taxon>Thermaerobacter</taxon>
    </lineage>
</organism>
<evidence type="ECO:0000256" key="8">
    <source>
        <dbReference type="ARBA" id="ARBA00037904"/>
    </source>
</evidence>
<dbReference type="eggNOG" id="COG1215">
    <property type="taxonomic scope" value="Bacteria"/>
</dbReference>
<dbReference type="Gene3D" id="3.90.550.10">
    <property type="entry name" value="Spore Coat Polysaccharide Biosynthesis Protein SpsA, Chain A"/>
    <property type="match status" value="1"/>
</dbReference>
<evidence type="ECO:0000256" key="11">
    <source>
        <dbReference type="SAM" id="Phobius"/>
    </source>
</evidence>
<dbReference type="CDD" id="cd06423">
    <property type="entry name" value="CESA_like"/>
    <property type="match status" value="1"/>
</dbReference>
<dbReference type="PANTHER" id="PTHR43646">
    <property type="entry name" value="GLYCOSYLTRANSFERASE"/>
    <property type="match status" value="1"/>
</dbReference>
<keyword evidence="5" id="KW-0125">Carotenoid biosynthesis</keyword>
<dbReference type="GO" id="GO:0005886">
    <property type="term" value="C:plasma membrane"/>
    <property type="evidence" value="ECO:0007669"/>
    <property type="project" value="UniProtKB-SubCell"/>
</dbReference>
<dbReference type="GO" id="GO:0016757">
    <property type="term" value="F:glycosyltransferase activity"/>
    <property type="evidence" value="ECO:0007669"/>
    <property type="project" value="UniProtKB-KW"/>
</dbReference>
<dbReference type="PANTHER" id="PTHR43646:SF2">
    <property type="entry name" value="GLYCOSYLTRANSFERASE 2-LIKE DOMAIN-CONTAINING PROTEIN"/>
    <property type="match status" value="1"/>
</dbReference>
<evidence type="ECO:0000256" key="7">
    <source>
        <dbReference type="ARBA" id="ARBA00037281"/>
    </source>
</evidence>
<evidence type="ECO:0000256" key="3">
    <source>
        <dbReference type="ARBA" id="ARBA00022676"/>
    </source>
</evidence>